<protein>
    <recommendedName>
        <fullName evidence="2">Nephrocystin 3-like N-terminal domain-containing protein</fullName>
    </recommendedName>
</protein>
<dbReference type="KEGG" id="ffu:CLAFUR5_14266"/>
<gene>
    <name evidence="3" type="ORF">CLAFUR5_14266</name>
</gene>
<dbReference type="SUPFAM" id="SSF52540">
    <property type="entry name" value="P-loop containing nucleoside triphosphate hydrolases"/>
    <property type="match status" value="1"/>
</dbReference>
<evidence type="ECO:0000313" key="4">
    <source>
        <dbReference type="Proteomes" id="UP000756132"/>
    </source>
</evidence>
<dbReference type="PANTHER" id="PTHR10039:SF5">
    <property type="entry name" value="NACHT DOMAIN-CONTAINING PROTEIN"/>
    <property type="match status" value="1"/>
</dbReference>
<evidence type="ECO:0000259" key="2">
    <source>
        <dbReference type="Pfam" id="PF24883"/>
    </source>
</evidence>
<dbReference type="InterPro" id="IPR027417">
    <property type="entry name" value="P-loop_NTPase"/>
</dbReference>
<accession>A0A9Q8UWR7</accession>
<dbReference type="Pfam" id="PF24883">
    <property type="entry name" value="NPHP3_N"/>
    <property type="match status" value="1"/>
</dbReference>
<organism evidence="3 4">
    <name type="scientific">Passalora fulva</name>
    <name type="common">Tomato leaf mold</name>
    <name type="synonym">Cladosporium fulvum</name>
    <dbReference type="NCBI Taxonomy" id="5499"/>
    <lineage>
        <taxon>Eukaryota</taxon>
        <taxon>Fungi</taxon>
        <taxon>Dikarya</taxon>
        <taxon>Ascomycota</taxon>
        <taxon>Pezizomycotina</taxon>
        <taxon>Dothideomycetes</taxon>
        <taxon>Dothideomycetidae</taxon>
        <taxon>Mycosphaerellales</taxon>
        <taxon>Mycosphaerellaceae</taxon>
        <taxon>Fulvia</taxon>
    </lineage>
</organism>
<sequence length="505" mass="57234">MAEVIAGVGVLGAVSSVLQIVDFTSKLVSHARELYSADNHALRENVEIEGLARQYELLTEPATELERAIPDASKRTREQQNLVETGSRCRQEAKELLNILQNLEVGRALGRWARIKEGTKQAVHSLQARKDIEERRKRLNEISVQLSTAILQTRPTQYTAILDHLHFPDMQLRDDTISAAYPNTYRWALEDDSMKLKPWLQNEEGIFWITGKPGAGKSTLMRYIISARNTPVLLQQWAGSSELVLASFYFWYLGSAMQKSIEGLMRSILYQLIKAMPPVAGRNLWTRGKLLRAINDVIRIGSKDGDGFPTKKFCFFVDGLDEYAGNQLDIIKLFEGLTRDSGVKLCLSSRPWTSFRRAFEACCPYIRLEDITRGDIMTYVHGHIREAYGDSRRLLGPHDDVSIDLDEVDALVDDIVSKAEGVFVWVFLVVAYVERGLAEDDPPAMLRQRVEHFPGDLDQLFDELIFDRIEHVYLKQTCQALQLAVFHAGNRKGRDYGMPDGRGMA</sequence>
<dbReference type="EMBL" id="CP090175">
    <property type="protein sequence ID" value="UJO25329.1"/>
    <property type="molecule type" value="Genomic_DNA"/>
</dbReference>
<evidence type="ECO:0000256" key="1">
    <source>
        <dbReference type="ARBA" id="ARBA00022737"/>
    </source>
</evidence>
<proteinExistence type="predicted"/>
<dbReference type="Proteomes" id="UP000756132">
    <property type="component" value="Chromosome 13"/>
</dbReference>
<reference evidence="3" key="1">
    <citation type="submission" date="2021-12" db="EMBL/GenBank/DDBJ databases">
        <authorList>
            <person name="Zaccaron A."/>
            <person name="Stergiopoulos I."/>
        </authorList>
    </citation>
    <scope>NUCLEOTIDE SEQUENCE</scope>
    <source>
        <strain evidence="3">Race5_Kim</strain>
    </source>
</reference>
<dbReference type="GeneID" id="71994144"/>
<keyword evidence="1" id="KW-0677">Repeat</keyword>
<name>A0A9Q8UWR7_PASFU</name>
<dbReference type="RefSeq" id="XP_047769695.1">
    <property type="nucleotide sequence ID" value="XM_047913414.1"/>
</dbReference>
<reference evidence="3" key="2">
    <citation type="journal article" date="2022" name="Microb. Genom.">
        <title>A chromosome-scale genome assembly of the tomato pathogen Cladosporium fulvum reveals a compartmentalized genome architecture and the presence of a dispensable chromosome.</title>
        <authorList>
            <person name="Zaccaron A.Z."/>
            <person name="Chen L.H."/>
            <person name="Samaras A."/>
            <person name="Stergiopoulos I."/>
        </authorList>
    </citation>
    <scope>NUCLEOTIDE SEQUENCE</scope>
    <source>
        <strain evidence="3">Race5_Kim</strain>
    </source>
</reference>
<dbReference type="PANTHER" id="PTHR10039">
    <property type="entry name" value="AMELOGENIN"/>
    <property type="match status" value="1"/>
</dbReference>
<dbReference type="OrthoDB" id="443402at2759"/>
<feature type="domain" description="Nephrocystin 3-like N-terminal" evidence="2">
    <location>
        <begin position="183"/>
        <end position="350"/>
    </location>
</feature>
<evidence type="ECO:0000313" key="3">
    <source>
        <dbReference type="EMBL" id="UJO25329.1"/>
    </source>
</evidence>
<dbReference type="InterPro" id="IPR056884">
    <property type="entry name" value="NPHP3-like_N"/>
</dbReference>
<dbReference type="AlphaFoldDB" id="A0A9Q8UWR7"/>
<keyword evidence="4" id="KW-1185">Reference proteome</keyword>
<dbReference type="Gene3D" id="3.40.50.300">
    <property type="entry name" value="P-loop containing nucleotide triphosphate hydrolases"/>
    <property type="match status" value="1"/>
</dbReference>